<name>A0ABD3MGS1_9STRA</name>
<feature type="region of interest" description="Disordered" evidence="1">
    <location>
        <begin position="49"/>
        <end position="76"/>
    </location>
</feature>
<proteinExistence type="predicted"/>
<keyword evidence="3" id="KW-1185">Reference proteome</keyword>
<feature type="region of interest" description="Disordered" evidence="1">
    <location>
        <begin position="1"/>
        <end position="26"/>
    </location>
</feature>
<organism evidence="2 3">
    <name type="scientific">Discostella pseudostelligera</name>
    <dbReference type="NCBI Taxonomy" id="259834"/>
    <lineage>
        <taxon>Eukaryota</taxon>
        <taxon>Sar</taxon>
        <taxon>Stramenopiles</taxon>
        <taxon>Ochrophyta</taxon>
        <taxon>Bacillariophyta</taxon>
        <taxon>Coscinodiscophyceae</taxon>
        <taxon>Thalassiosirophycidae</taxon>
        <taxon>Stephanodiscales</taxon>
        <taxon>Stephanodiscaceae</taxon>
        <taxon>Discostella</taxon>
    </lineage>
</organism>
<evidence type="ECO:0000256" key="1">
    <source>
        <dbReference type="SAM" id="MobiDB-lite"/>
    </source>
</evidence>
<protein>
    <submittedName>
        <fullName evidence="2">Uncharacterized protein</fullName>
    </submittedName>
</protein>
<gene>
    <name evidence="2" type="ORF">ACHAWU_009003</name>
</gene>
<sequence>MTTLTALNNSGRQFSTDNGIDGKLGKDSIESATATTQWKRSHYRKIVDKFHQPQPTSPTTNNIDESSSEIPNTHQLEPLIIDNYEDVQPMWKGMESRVTKRIALTVDQRGGVSGRRNVRKSDEDIWLESGMYEYEYDTNKSEK</sequence>
<dbReference type="EMBL" id="JALLBG020000124">
    <property type="protein sequence ID" value="KAL3763300.1"/>
    <property type="molecule type" value="Genomic_DNA"/>
</dbReference>
<dbReference type="Proteomes" id="UP001530293">
    <property type="component" value="Unassembled WGS sequence"/>
</dbReference>
<evidence type="ECO:0000313" key="2">
    <source>
        <dbReference type="EMBL" id="KAL3763300.1"/>
    </source>
</evidence>
<feature type="compositionally biased region" description="Polar residues" evidence="1">
    <location>
        <begin position="53"/>
        <end position="75"/>
    </location>
</feature>
<dbReference type="AlphaFoldDB" id="A0ABD3MGS1"/>
<comment type="caution">
    <text evidence="2">The sequence shown here is derived from an EMBL/GenBank/DDBJ whole genome shotgun (WGS) entry which is preliminary data.</text>
</comment>
<evidence type="ECO:0000313" key="3">
    <source>
        <dbReference type="Proteomes" id="UP001530293"/>
    </source>
</evidence>
<accession>A0ABD3MGS1</accession>
<feature type="compositionally biased region" description="Polar residues" evidence="1">
    <location>
        <begin position="1"/>
        <end position="18"/>
    </location>
</feature>
<reference evidence="2 3" key="1">
    <citation type="submission" date="2024-10" db="EMBL/GenBank/DDBJ databases">
        <title>Updated reference genomes for cyclostephanoid diatoms.</title>
        <authorList>
            <person name="Roberts W.R."/>
            <person name="Alverson A.J."/>
        </authorList>
    </citation>
    <scope>NUCLEOTIDE SEQUENCE [LARGE SCALE GENOMIC DNA]</scope>
    <source>
        <strain evidence="2 3">AJA232-27</strain>
    </source>
</reference>